<dbReference type="AlphaFoldDB" id="A0A5S9QS90"/>
<accession>A0A5S9QS90</accession>
<keyword evidence="3" id="KW-1185">Reference proteome</keyword>
<evidence type="ECO:0000313" key="3">
    <source>
        <dbReference type="Proteomes" id="UP000441399"/>
    </source>
</evidence>
<dbReference type="OrthoDB" id="1445766at2"/>
<dbReference type="PANTHER" id="PTHR43031">
    <property type="entry name" value="FAD-DEPENDENT OXIDOREDUCTASE"/>
    <property type="match status" value="1"/>
</dbReference>
<dbReference type="Proteomes" id="UP000441399">
    <property type="component" value="Unassembled WGS sequence"/>
</dbReference>
<dbReference type="Gene3D" id="3.40.250.10">
    <property type="entry name" value="Rhodanese-like domain"/>
    <property type="match status" value="1"/>
</dbReference>
<gene>
    <name evidence="2" type="ORF">OPDIPICF_02432</name>
</gene>
<dbReference type="InterPro" id="IPR036873">
    <property type="entry name" value="Rhodanese-like_dom_sf"/>
</dbReference>
<dbReference type="GO" id="GO:0016740">
    <property type="term" value="F:transferase activity"/>
    <property type="evidence" value="ECO:0007669"/>
    <property type="project" value="UniProtKB-KW"/>
</dbReference>
<organism evidence="2 3">
    <name type="scientific">BD1-7 clade bacterium</name>
    <dbReference type="NCBI Taxonomy" id="2029982"/>
    <lineage>
        <taxon>Bacteria</taxon>
        <taxon>Pseudomonadati</taxon>
        <taxon>Pseudomonadota</taxon>
        <taxon>Gammaproteobacteria</taxon>
        <taxon>Cellvibrionales</taxon>
        <taxon>Spongiibacteraceae</taxon>
        <taxon>BD1-7 clade</taxon>
    </lineage>
</organism>
<dbReference type="CDD" id="cd00158">
    <property type="entry name" value="RHOD"/>
    <property type="match status" value="1"/>
</dbReference>
<dbReference type="EC" id="2.8.1.-" evidence="2"/>
<proteinExistence type="predicted"/>
<evidence type="ECO:0000313" key="2">
    <source>
        <dbReference type="EMBL" id="CAA0121406.1"/>
    </source>
</evidence>
<feature type="domain" description="Rhodanese" evidence="1">
    <location>
        <begin position="29"/>
        <end position="106"/>
    </location>
</feature>
<dbReference type="SUPFAM" id="SSF52821">
    <property type="entry name" value="Rhodanese/Cell cycle control phosphatase"/>
    <property type="match status" value="1"/>
</dbReference>
<evidence type="ECO:0000259" key="1">
    <source>
        <dbReference type="PROSITE" id="PS50206"/>
    </source>
</evidence>
<dbReference type="InterPro" id="IPR050229">
    <property type="entry name" value="GlpE_sulfurtransferase"/>
</dbReference>
<name>A0A5S9QS90_9GAMM</name>
<keyword evidence="2" id="KW-0808">Transferase</keyword>
<sequence>MKTLPELIAEAAANVRRIPVKDALVEIEGAQTPLLIDVREPAEAAQTPNPGAEVIPRGVLEMQMLNREIPADTPIYLHCATGGRATLAAEQLQRIGFTHVTAISCPIATIVNAQ</sequence>
<dbReference type="EMBL" id="CACSIO010000045">
    <property type="protein sequence ID" value="CAA0121406.1"/>
    <property type="molecule type" value="Genomic_DNA"/>
</dbReference>
<reference evidence="2 3" key="1">
    <citation type="submission" date="2019-11" db="EMBL/GenBank/DDBJ databases">
        <authorList>
            <person name="Holert J."/>
        </authorList>
    </citation>
    <scope>NUCLEOTIDE SEQUENCE [LARGE SCALE GENOMIC DNA]</scope>
    <source>
        <strain evidence="2">SB11_3</strain>
    </source>
</reference>
<protein>
    <submittedName>
        <fullName evidence="2">Sulfurtransferase</fullName>
        <ecNumber evidence="2">2.8.1.-</ecNumber>
    </submittedName>
</protein>
<dbReference type="Pfam" id="PF00581">
    <property type="entry name" value="Rhodanese"/>
    <property type="match status" value="1"/>
</dbReference>
<dbReference type="InterPro" id="IPR001763">
    <property type="entry name" value="Rhodanese-like_dom"/>
</dbReference>
<dbReference type="PANTHER" id="PTHR43031:SF16">
    <property type="entry name" value="OXIDOREDUCTASE"/>
    <property type="match status" value="1"/>
</dbReference>
<dbReference type="PROSITE" id="PS50206">
    <property type="entry name" value="RHODANESE_3"/>
    <property type="match status" value="1"/>
</dbReference>